<dbReference type="PRINTS" id="PR00344">
    <property type="entry name" value="BCTRLSENSOR"/>
</dbReference>
<dbReference type="GO" id="GO:0000155">
    <property type="term" value="F:phosphorelay sensor kinase activity"/>
    <property type="evidence" value="ECO:0007669"/>
    <property type="project" value="InterPro"/>
</dbReference>
<gene>
    <name evidence="12" type="ORF">SAMN03080601_02347</name>
</gene>
<comment type="subcellular location">
    <subcellularLocation>
        <location evidence="2">Membrane</location>
    </subcellularLocation>
</comment>
<feature type="transmembrane region" description="Helical" evidence="10">
    <location>
        <begin position="12"/>
        <end position="30"/>
    </location>
</feature>
<proteinExistence type="predicted"/>
<dbReference type="KEGG" id="asx:CDL62_02915"/>
<dbReference type="Gene3D" id="1.10.287.130">
    <property type="match status" value="1"/>
</dbReference>
<reference evidence="12 13" key="1">
    <citation type="submission" date="2017-02" db="EMBL/GenBank/DDBJ databases">
        <authorList>
            <person name="Peterson S.W."/>
        </authorList>
    </citation>
    <scope>NUCLEOTIDE SEQUENCE [LARGE SCALE GENOMIC DNA]</scope>
    <source>
        <strain evidence="12 13">DSM 24412</strain>
    </source>
</reference>
<feature type="domain" description="Histidine kinase" evidence="11">
    <location>
        <begin position="227"/>
        <end position="440"/>
    </location>
</feature>
<dbReference type="InterPro" id="IPR005467">
    <property type="entry name" value="His_kinase_dom"/>
</dbReference>
<evidence type="ECO:0000256" key="1">
    <source>
        <dbReference type="ARBA" id="ARBA00000085"/>
    </source>
</evidence>
<evidence type="ECO:0000313" key="12">
    <source>
        <dbReference type="EMBL" id="SKC20421.1"/>
    </source>
</evidence>
<protein>
    <recommendedName>
        <fullName evidence="3">histidine kinase</fullName>
        <ecNumber evidence="3">2.7.13.3</ecNumber>
    </recommendedName>
</protein>
<dbReference type="InterPro" id="IPR004358">
    <property type="entry name" value="Sig_transdc_His_kin-like_C"/>
</dbReference>
<dbReference type="InterPro" id="IPR036890">
    <property type="entry name" value="HATPase_C_sf"/>
</dbReference>
<keyword evidence="7 12" id="KW-0418">Kinase</keyword>
<keyword evidence="8 10" id="KW-1133">Transmembrane helix</keyword>
<dbReference type="EMBL" id="FUYV01000013">
    <property type="protein sequence ID" value="SKC20421.1"/>
    <property type="molecule type" value="Genomic_DNA"/>
</dbReference>
<keyword evidence="5" id="KW-0808">Transferase</keyword>
<evidence type="ECO:0000256" key="10">
    <source>
        <dbReference type="SAM" id="Phobius"/>
    </source>
</evidence>
<dbReference type="PANTHER" id="PTHR45436:SF5">
    <property type="entry name" value="SENSOR HISTIDINE KINASE TRCS"/>
    <property type="match status" value="1"/>
</dbReference>
<keyword evidence="9 10" id="KW-0472">Membrane</keyword>
<comment type="catalytic activity">
    <reaction evidence="1">
        <text>ATP + protein L-histidine = ADP + protein N-phospho-L-histidine.</text>
        <dbReference type="EC" id="2.7.13.3"/>
    </reaction>
</comment>
<dbReference type="CDD" id="cd00082">
    <property type="entry name" value="HisKA"/>
    <property type="match status" value="1"/>
</dbReference>
<sequence length="443" mass="50857">MKLRQKLTFASLLFKLLFVVIFLAAIPYLSQRINLLQTDNELIEKREMVIDLISEFGTAPFVGENRDDGFGSYNILKEEFISLEQIDLDEHWNFIEVTERLIENEIIEYRVINYSFLIDGETYLLEIGKSLSSIATTERNIRRITLFFLLVFVVISVAFEFSYTTYILQPLSAITKKIKKTSNPDLYDKSVIPTGGTNDFKELDQTLTSLMTKMSRLLQKEKEITQNISHELLTPVSILRSKLENILTNSNIDEESAKKIEEALTTLYRLKSMINSLLLIARIESRQYLKKDQFTVKEILSEITEELEPLAEDKNIEIKNDISEDYQLLAANKSLVFSMFFNVINNAIRHSVNSSVITISSEKSDMQYHLSITDNGSGIPPEIRKNLFERFRKKRNINDDNSGIGLAIAKSIADFHEITIDVYSNPGEGTTFVFNYPIFPAKT</sequence>
<keyword evidence="4" id="KW-0597">Phosphoprotein</keyword>
<evidence type="ECO:0000256" key="8">
    <source>
        <dbReference type="ARBA" id="ARBA00022989"/>
    </source>
</evidence>
<dbReference type="Proteomes" id="UP000191055">
    <property type="component" value="Unassembled WGS sequence"/>
</dbReference>
<evidence type="ECO:0000256" key="2">
    <source>
        <dbReference type="ARBA" id="ARBA00004370"/>
    </source>
</evidence>
<dbReference type="InterPro" id="IPR003594">
    <property type="entry name" value="HATPase_dom"/>
</dbReference>
<keyword evidence="6 10" id="KW-0812">Transmembrane</keyword>
<evidence type="ECO:0000256" key="5">
    <source>
        <dbReference type="ARBA" id="ARBA00022679"/>
    </source>
</evidence>
<accession>A0A1T5HIP6</accession>
<dbReference type="SMART" id="SM00387">
    <property type="entry name" value="HATPase_c"/>
    <property type="match status" value="1"/>
</dbReference>
<dbReference type="EC" id="2.7.13.3" evidence="3"/>
<dbReference type="Pfam" id="PF02518">
    <property type="entry name" value="HATPase_c"/>
    <property type="match status" value="1"/>
</dbReference>
<evidence type="ECO:0000256" key="3">
    <source>
        <dbReference type="ARBA" id="ARBA00012438"/>
    </source>
</evidence>
<dbReference type="InterPro" id="IPR050428">
    <property type="entry name" value="TCS_sensor_his_kinase"/>
</dbReference>
<dbReference type="SUPFAM" id="SSF47384">
    <property type="entry name" value="Homodimeric domain of signal transducing histidine kinase"/>
    <property type="match status" value="1"/>
</dbReference>
<evidence type="ECO:0000259" key="11">
    <source>
        <dbReference type="PROSITE" id="PS50109"/>
    </source>
</evidence>
<dbReference type="RefSeq" id="WP_079558062.1">
    <property type="nucleotide sequence ID" value="NZ_CP021904.1"/>
</dbReference>
<evidence type="ECO:0000256" key="4">
    <source>
        <dbReference type="ARBA" id="ARBA00022553"/>
    </source>
</evidence>
<name>A0A1T5HIP6_9BACT</name>
<dbReference type="InterPro" id="IPR036097">
    <property type="entry name" value="HisK_dim/P_sf"/>
</dbReference>
<evidence type="ECO:0000313" key="13">
    <source>
        <dbReference type="Proteomes" id="UP000191055"/>
    </source>
</evidence>
<dbReference type="STRING" id="889453.SAMN03080601_02347"/>
<dbReference type="GO" id="GO:0005886">
    <property type="term" value="C:plasma membrane"/>
    <property type="evidence" value="ECO:0007669"/>
    <property type="project" value="TreeGrafter"/>
</dbReference>
<dbReference type="AlphaFoldDB" id="A0A1T5HIP6"/>
<evidence type="ECO:0000256" key="9">
    <source>
        <dbReference type="ARBA" id="ARBA00023136"/>
    </source>
</evidence>
<dbReference type="Gene3D" id="3.30.565.10">
    <property type="entry name" value="Histidine kinase-like ATPase, C-terminal domain"/>
    <property type="match status" value="1"/>
</dbReference>
<dbReference type="PROSITE" id="PS50109">
    <property type="entry name" value="HIS_KIN"/>
    <property type="match status" value="1"/>
</dbReference>
<organism evidence="12 13">
    <name type="scientific">Alkalitalea saponilacus</name>
    <dbReference type="NCBI Taxonomy" id="889453"/>
    <lineage>
        <taxon>Bacteria</taxon>
        <taxon>Pseudomonadati</taxon>
        <taxon>Bacteroidota</taxon>
        <taxon>Bacteroidia</taxon>
        <taxon>Marinilabiliales</taxon>
        <taxon>Marinilabiliaceae</taxon>
        <taxon>Alkalitalea</taxon>
    </lineage>
</organism>
<dbReference type="SUPFAM" id="SSF55874">
    <property type="entry name" value="ATPase domain of HSP90 chaperone/DNA topoisomerase II/histidine kinase"/>
    <property type="match status" value="1"/>
</dbReference>
<evidence type="ECO:0000256" key="7">
    <source>
        <dbReference type="ARBA" id="ARBA00022777"/>
    </source>
</evidence>
<dbReference type="SMART" id="SM00388">
    <property type="entry name" value="HisKA"/>
    <property type="match status" value="1"/>
</dbReference>
<keyword evidence="13" id="KW-1185">Reference proteome</keyword>
<dbReference type="PANTHER" id="PTHR45436">
    <property type="entry name" value="SENSOR HISTIDINE KINASE YKOH"/>
    <property type="match status" value="1"/>
</dbReference>
<feature type="transmembrane region" description="Helical" evidence="10">
    <location>
        <begin position="146"/>
        <end position="168"/>
    </location>
</feature>
<dbReference type="Pfam" id="PF00512">
    <property type="entry name" value="HisKA"/>
    <property type="match status" value="1"/>
</dbReference>
<dbReference type="InterPro" id="IPR003661">
    <property type="entry name" value="HisK_dim/P_dom"/>
</dbReference>
<evidence type="ECO:0000256" key="6">
    <source>
        <dbReference type="ARBA" id="ARBA00022692"/>
    </source>
</evidence>
<dbReference type="OrthoDB" id="1522504at2"/>
<dbReference type="CDD" id="cd00075">
    <property type="entry name" value="HATPase"/>
    <property type="match status" value="1"/>
</dbReference>